<dbReference type="SMART" id="SM00220">
    <property type="entry name" value="S_TKc"/>
    <property type="match status" value="2"/>
</dbReference>
<dbReference type="AlphaFoldDB" id="A0A9P6JPY7"/>
<dbReference type="InterPro" id="IPR000719">
    <property type="entry name" value="Prot_kinase_dom"/>
</dbReference>
<feature type="region of interest" description="Disordered" evidence="1">
    <location>
        <begin position="927"/>
        <end position="949"/>
    </location>
</feature>
<evidence type="ECO:0000256" key="1">
    <source>
        <dbReference type="SAM" id="MobiDB-lite"/>
    </source>
</evidence>
<proteinExistence type="predicted"/>
<sequence>MNTVNLNSLERAVNTPRSFVDSLIGSSIDEDSLALVEVLGVRGYSVVYRAIDRRPHSPRSYAVKCLKSSGFQASRQRQSHIRETALHQLVSAHPGVVTLHGIFQDTQNTLMVLDYTPDYDLSTQILHGRYLGNNTLIKDIFLQLQDAVQYCHALGIYHRDLKPQNILCFDGGLRIAIADFGFATTDKLSDEFRTGSVNHMSPECQGGEFVSAGYYSPKFNDIWSLGIILLNITTGSNPWNSASLRDSTFRAYLRDPMNFLSSTLPISAKVNEILVHVLKVDWRERMTLREVRYAIEEVTDFYSDGVVFESTMARHPGKYGKEDDKPSFGRCDAELHSPLAQSTVADVHKRHKSVCTQDPNPDVVSIQQTLPKISFCGDPGTRQSAFGAACRALLAISSSSFDIDLSKTTHYEQGFHRFRSICSFGIPLNIFTIHSSSLPTPGNPLSTAKLTYQTSNFLFPLPPFVRYMKLVEEQLPAGKHTWNPHLLLEQLAQKLCFTSNLNHTPIIVSLARQFRGHPRLLYGLNSLIRPSYRIECITTNKSVKFFVVMDVERRRSCIYPRTDASILFPSSDKEIRNILHKDEDYWTSLLQTPQDDNLLSCLAQILQEIVDDEVTEEVLRRSARKHLHQLGNRGVLPSSMFIHFVEEPNTESTFYESRIEDSMYGGYCDAHKITVNGVPLCFRVLRQWQTSNDKESYLEFCREASIWRQLRHPNILPLIGVSMEIFPRRYCFVIPWMKNGSVISYLKAHPEQDKCFFIRQIVEGVAYLHQLDPPIAHKDLKGENILVGPDLTCFITDFGLSGILGTQRSTTAGLGTQFWMPPELFGPLGWNPDSRSRDIYSLGCTIAQILTLKSPQFIWLATLRGLTPEMPPPRVGGWSQEEHNLWTLVKACVLINPEDRPHIQEVAHYISVSNLLMPFKMHHTKEYPSLGESSSRRREEEGVEPGDSLPSVKQPWISWSMDLAPPYPLGSNLSWLTGLSLTIMLLTQGLAYGSTYLRSWATGQSWISSQLIVSVAVSLFF</sequence>
<reference evidence="3" key="1">
    <citation type="submission" date="2020-11" db="EMBL/GenBank/DDBJ databases">
        <authorList>
            <consortium name="DOE Joint Genome Institute"/>
            <person name="Ahrendt S."/>
            <person name="Riley R."/>
            <person name="Andreopoulos W."/>
            <person name="Labutti K."/>
            <person name="Pangilinan J."/>
            <person name="Ruiz-Duenas F.J."/>
            <person name="Barrasa J.M."/>
            <person name="Sanchez-Garcia M."/>
            <person name="Camarero S."/>
            <person name="Miyauchi S."/>
            <person name="Serrano A."/>
            <person name="Linde D."/>
            <person name="Babiker R."/>
            <person name="Drula E."/>
            <person name="Ayuso-Fernandez I."/>
            <person name="Pacheco R."/>
            <person name="Padilla G."/>
            <person name="Ferreira P."/>
            <person name="Barriuso J."/>
            <person name="Kellner H."/>
            <person name="Castanera R."/>
            <person name="Alfaro M."/>
            <person name="Ramirez L."/>
            <person name="Pisabarro A.G."/>
            <person name="Kuo A."/>
            <person name="Tritt A."/>
            <person name="Lipzen A."/>
            <person name="He G."/>
            <person name="Yan M."/>
            <person name="Ng V."/>
            <person name="Cullen D."/>
            <person name="Martin F."/>
            <person name="Rosso M.-N."/>
            <person name="Henrissat B."/>
            <person name="Hibbett D."/>
            <person name="Martinez A.T."/>
            <person name="Grigoriev I.V."/>
        </authorList>
    </citation>
    <scope>NUCLEOTIDE SEQUENCE</scope>
    <source>
        <strain evidence="3">CBS 506.95</strain>
    </source>
</reference>
<dbReference type="GO" id="GO:0004672">
    <property type="term" value="F:protein kinase activity"/>
    <property type="evidence" value="ECO:0007669"/>
    <property type="project" value="InterPro"/>
</dbReference>
<feature type="domain" description="Protein kinase" evidence="2">
    <location>
        <begin position="33"/>
        <end position="302"/>
    </location>
</feature>
<keyword evidence="4" id="KW-1185">Reference proteome</keyword>
<dbReference type="Proteomes" id="UP000807306">
    <property type="component" value="Unassembled WGS sequence"/>
</dbReference>
<dbReference type="PROSITE" id="PS00108">
    <property type="entry name" value="PROTEIN_KINASE_ST"/>
    <property type="match status" value="2"/>
</dbReference>
<dbReference type="PANTHER" id="PTHR44167">
    <property type="entry name" value="OVARIAN-SPECIFIC SERINE/THREONINE-PROTEIN KINASE LOK-RELATED"/>
    <property type="match status" value="1"/>
</dbReference>
<feature type="domain" description="Protein kinase" evidence="2">
    <location>
        <begin position="653"/>
        <end position="920"/>
    </location>
</feature>
<gene>
    <name evidence="3" type="ORF">CPB83DRAFT_854088</name>
</gene>
<dbReference type="PANTHER" id="PTHR44167:SF24">
    <property type="entry name" value="SERINE_THREONINE-PROTEIN KINASE CHK2"/>
    <property type="match status" value="1"/>
</dbReference>
<evidence type="ECO:0000259" key="2">
    <source>
        <dbReference type="PROSITE" id="PS50011"/>
    </source>
</evidence>
<evidence type="ECO:0000313" key="4">
    <source>
        <dbReference type="Proteomes" id="UP000807306"/>
    </source>
</evidence>
<comment type="caution">
    <text evidence="3">The sequence shown here is derived from an EMBL/GenBank/DDBJ whole genome shotgun (WGS) entry which is preliminary data.</text>
</comment>
<accession>A0A9P6JPY7</accession>
<dbReference type="PROSITE" id="PS50011">
    <property type="entry name" value="PROTEIN_KINASE_DOM"/>
    <property type="match status" value="2"/>
</dbReference>
<dbReference type="Pfam" id="PF00069">
    <property type="entry name" value="Pkinase"/>
    <property type="match status" value="2"/>
</dbReference>
<dbReference type="OrthoDB" id="541276at2759"/>
<dbReference type="GO" id="GO:0005524">
    <property type="term" value="F:ATP binding"/>
    <property type="evidence" value="ECO:0007669"/>
    <property type="project" value="InterPro"/>
</dbReference>
<evidence type="ECO:0000313" key="3">
    <source>
        <dbReference type="EMBL" id="KAF9528676.1"/>
    </source>
</evidence>
<dbReference type="SUPFAM" id="SSF56112">
    <property type="entry name" value="Protein kinase-like (PK-like)"/>
    <property type="match status" value="2"/>
</dbReference>
<dbReference type="Gene3D" id="1.10.510.10">
    <property type="entry name" value="Transferase(Phosphotransferase) domain 1"/>
    <property type="match status" value="2"/>
</dbReference>
<dbReference type="InterPro" id="IPR008271">
    <property type="entry name" value="Ser/Thr_kinase_AS"/>
</dbReference>
<name>A0A9P6JPY7_9AGAR</name>
<dbReference type="EMBL" id="MU157851">
    <property type="protein sequence ID" value="KAF9528676.1"/>
    <property type="molecule type" value="Genomic_DNA"/>
</dbReference>
<dbReference type="InterPro" id="IPR011009">
    <property type="entry name" value="Kinase-like_dom_sf"/>
</dbReference>
<protein>
    <submittedName>
        <fullName evidence="3">Kinase-like domain-containing protein</fullName>
    </submittedName>
</protein>
<keyword evidence="3" id="KW-0418">Kinase</keyword>
<organism evidence="3 4">
    <name type="scientific">Crepidotus variabilis</name>
    <dbReference type="NCBI Taxonomy" id="179855"/>
    <lineage>
        <taxon>Eukaryota</taxon>
        <taxon>Fungi</taxon>
        <taxon>Dikarya</taxon>
        <taxon>Basidiomycota</taxon>
        <taxon>Agaricomycotina</taxon>
        <taxon>Agaricomycetes</taxon>
        <taxon>Agaricomycetidae</taxon>
        <taxon>Agaricales</taxon>
        <taxon>Agaricineae</taxon>
        <taxon>Crepidotaceae</taxon>
        <taxon>Crepidotus</taxon>
    </lineage>
</organism>
<keyword evidence="3" id="KW-0808">Transferase</keyword>